<gene>
    <name evidence="4" type="primary">rsrA</name>
    <name evidence="4" type="ORF">DWQ67_02975</name>
</gene>
<evidence type="ECO:0000256" key="1">
    <source>
        <dbReference type="ARBA" id="ARBA00023015"/>
    </source>
</evidence>
<dbReference type="Pfam" id="PF13490">
    <property type="entry name" value="zf-HC2"/>
    <property type="match status" value="1"/>
</dbReference>
<dbReference type="InterPro" id="IPR041916">
    <property type="entry name" value="Anti_sigma_zinc_sf"/>
</dbReference>
<comment type="caution">
    <text evidence="4">The sequence shown here is derived from an EMBL/GenBank/DDBJ whole genome shotgun (WGS) entry which is preliminary data.</text>
</comment>
<name>A0A496PMV8_9MICC</name>
<dbReference type="NCBIfam" id="TIGR03988">
    <property type="entry name" value="antisig_RsrA"/>
    <property type="match status" value="1"/>
</dbReference>
<evidence type="ECO:0000259" key="3">
    <source>
        <dbReference type="Pfam" id="PF13490"/>
    </source>
</evidence>
<evidence type="ECO:0000313" key="5">
    <source>
        <dbReference type="Proteomes" id="UP000273119"/>
    </source>
</evidence>
<dbReference type="InterPro" id="IPR027383">
    <property type="entry name" value="Znf_put"/>
</dbReference>
<dbReference type="RefSeq" id="WP_121484072.1">
    <property type="nucleotide sequence ID" value="NZ_QQXL01000001.1"/>
</dbReference>
<keyword evidence="1" id="KW-0805">Transcription regulation</keyword>
<dbReference type="AlphaFoldDB" id="A0A496PMV8"/>
<keyword evidence="5" id="KW-1185">Reference proteome</keyword>
<dbReference type="InterPro" id="IPR024020">
    <property type="entry name" value="Anit_sigma_mycothiol_RsrA"/>
</dbReference>
<evidence type="ECO:0000256" key="2">
    <source>
        <dbReference type="ARBA" id="ARBA00023163"/>
    </source>
</evidence>
<feature type="domain" description="Putative zinc-finger" evidence="3">
    <location>
        <begin position="16"/>
        <end position="45"/>
    </location>
</feature>
<dbReference type="EMBL" id="QQXL01000001">
    <property type="protein sequence ID" value="RKW71809.1"/>
    <property type="molecule type" value="Genomic_DNA"/>
</dbReference>
<dbReference type="Proteomes" id="UP000273119">
    <property type="component" value="Unassembled WGS sequence"/>
</dbReference>
<sequence>MNEDCLKLGDCTDTRLERIYEYLDGALSRSDLQTVQEHLSTCEECSAQYDLECIIRSVVRRSCSETAPQDLKSRIMVRIDEIRVEGSSHQGSSH</sequence>
<keyword evidence="2" id="KW-0804">Transcription</keyword>
<protein>
    <submittedName>
        <fullName evidence="4">Mycothiol system anti-sigma-R factor</fullName>
    </submittedName>
</protein>
<organism evidence="4 5">
    <name type="scientific">Galactobacter caseinivorans</name>
    <dbReference type="NCBI Taxonomy" id="2676123"/>
    <lineage>
        <taxon>Bacteria</taxon>
        <taxon>Bacillati</taxon>
        <taxon>Actinomycetota</taxon>
        <taxon>Actinomycetes</taxon>
        <taxon>Micrococcales</taxon>
        <taxon>Micrococcaceae</taxon>
        <taxon>Galactobacter</taxon>
    </lineage>
</organism>
<reference evidence="4 5" key="1">
    <citation type="submission" date="2018-07" db="EMBL/GenBank/DDBJ databases">
        <title>Arthrobacter sp. nov., isolated from raw cow's milk with high bacterial count.</title>
        <authorList>
            <person name="Hahne J."/>
            <person name="Isele D."/>
            <person name="Lipski A."/>
        </authorList>
    </citation>
    <scope>NUCLEOTIDE SEQUENCE [LARGE SCALE GENOMIC DNA]</scope>
    <source>
        <strain evidence="4 5">JZ R-183</strain>
    </source>
</reference>
<accession>A0A496PMV8</accession>
<evidence type="ECO:0000313" key="4">
    <source>
        <dbReference type="EMBL" id="RKW71809.1"/>
    </source>
</evidence>
<dbReference type="Gene3D" id="1.10.10.1320">
    <property type="entry name" value="Anti-sigma factor, zinc-finger domain"/>
    <property type="match status" value="1"/>
</dbReference>
<proteinExistence type="predicted"/>